<accession>A0A0F9T0Z2</accession>
<sequence>MFGIEDNPYTIGNFILGAITKYPIYKTLPGGGGNSKLYVYSLHKYGLNKFLKVLVLLDGRHDGYIVTAFPADHPY</sequence>
<dbReference type="AlphaFoldDB" id="A0A0F9T0Z2"/>
<protein>
    <submittedName>
        <fullName evidence="1">Uncharacterized protein</fullName>
    </submittedName>
</protein>
<evidence type="ECO:0000313" key="1">
    <source>
        <dbReference type="EMBL" id="KKN42756.1"/>
    </source>
</evidence>
<proteinExistence type="predicted"/>
<gene>
    <name evidence="1" type="ORF">LCGC14_0709990</name>
</gene>
<comment type="caution">
    <text evidence="1">The sequence shown here is derived from an EMBL/GenBank/DDBJ whole genome shotgun (WGS) entry which is preliminary data.</text>
</comment>
<organism evidence="1">
    <name type="scientific">marine sediment metagenome</name>
    <dbReference type="NCBI Taxonomy" id="412755"/>
    <lineage>
        <taxon>unclassified sequences</taxon>
        <taxon>metagenomes</taxon>
        <taxon>ecological metagenomes</taxon>
    </lineage>
</organism>
<reference evidence="1" key="1">
    <citation type="journal article" date="2015" name="Nature">
        <title>Complex archaea that bridge the gap between prokaryotes and eukaryotes.</title>
        <authorList>
            <person name="Spang A."/>
            <person name="Saw J.H."/>
            <person name="Jorgensen S.L."/>
            <person name="Zaremba-Niedzwiedzka K."/>
            <person name="Martijn J."/>
            <person name="Lind A.E."/>
            <person name="van Eijk R."/>
            <person name="Schleper C."/>
            <person name="Guy L."/>
            <person name="Ettema T.J."/>
        </authorList>
    </citation>
    <scope>NUCLEOTIDE SEQUENCE</scope>
</reference>
<name>A0A0F9T0Z2_9ZZZZ</name>
<dbReference type="EMBL" id="LAZR01001558">
    <property type="protein sequence ID" value="KKN42756.1"/>
    <property type="molecule type" value="Genomic_DNA"/>
</dbReference>